<feature type="domain" description="Pyridine nucleotide-disulphide oxidoreductase dimerisation" evidence="11">
    <location>
        <begin position="576"/>
        <end position="683"/>
    </location>
</feature>
<organism evidence="14 15">
    <name type="scientific">Sphingomonas suaedae</name>
    <dbReference type="NCBI Taxonomy" id="2599297"/>
    <lineage>
        <taxon>Bacteria</taxon>
        <taxon>Pseudomonadati</taxon>
        <taxon>Pseudomonadota</taxon>
        <taxon>Alphaproteobacteria</taxon>
        <taxon>Sphingomonadales</taxon>
        <taxon>Sphingomonadaceae</taxon>
        <taxon>Sphingomonas</taxon>
    </lineage>
</organism>
<feature type="transmembrane region" description="Helical" evidence="10">
    <location>
        <begin position="9"/>
        <end position="30"/>
    </location>
</feature>
<keyword evidence="10" id="KW-0812">Transmembrane</keyword>
<dbReference type="InterPro" id="IPR032816">
    <property type="entry name" value="VTT_dom"/>
</dbReference>
<proteinExistence type="inferred from homology"/>
<feature type="domain" description="VTT" evidence="13">
    <location>
        <begin position="73"/>
        <end position="186"/>
    </location>
</feature>
<comment type="similarity">
    <text evidence="2 9">Belongs to the class-I pyridine nucleotide-disulfide oxidoreductase family.</text>
</comment>
<evidence type="ECO:0000256" key="6">
    <source>
        <dbReference type="ARBA" id="ARBA00023002"/>
    </source>
</evidence>
<evidence type="ECO:0000256" key="10">
    <source>
        <dbReference type="SAM" id="Phobius"/>
    </source>
</evidence>
<protein>
    <submittedName>
        <fullName evidence="14">Pyridine nucleotide-disulfide oxidoreductase</fullName>
    </submittedName>
</protein>
<dbReference type="SUPFAM" id="SSF55424">
    <property type="entry name" value="FAD/NAD-linked reductases, dimerisation (C-terminal) domain"/>
    <property type="match status" value="1"/>
</dbReference>
<keyword evidence="6 9" id="KW-0560">Oxidoreductase</keyword>
<feature type="transmembrane region" description="Helical" evidence="10">
    <location>
        <begin position="81"/>
        <end position="105"/>
    </location>
</feature>
<sequence>MKGAGGKFALLLLIVAAIVAFFLFDLGRFLTIGYLREQQGALAGLLAREPVLVIGGFFVAYVAVTALSLPGAAIMTLASGAVFGLMMGTVIVSFASAIGAALAFLSARYLLRDWVKARFPSAVRSVDAGVAKDGNFYLLTLRLIPIFPFFLVNLAMGLTSMRLVPYFVVSQIGMLAGTIVFVNAGTQLAAIESTGDILSPALIGSFALLGMFPLVAKWAIDAWKRRNVYAGWTKPKHFDRNLIVIGAGAGGLVTAYIAATVKAKVTLIEKARMGGDCLNTGCVPSKALIRSARLAHEMRNADAYGLTAADTPVRFASVMARVRKAIRIIEPADSIERYTELGVDVRQGHGTLVDPWTVAIDGGERLTARAIVIAAGGEPQVPDIPGIKESGYLTSDTLWDALDEREAVPDRLVVIGGGPIGCELAHAFARLGSNVVQVEGGARILPREDAEVSAFIADALRADGVDLRLGEQAQRIEGKALMLGNDTTVPFDELIVAVGRTARIEGYGLETLGIETGKTLQVDDFLRTRFPNIFAVGDVAGPYQFTHFAAHQAWFAAVNALFGRFRTFRADYSVLPWVTFTDPEVAHVGHNEQSALEGGIAYEVVRYDLSHLDRAVAEGTNAGFVKLLVQPGKDRILGATIVAHNAGEMIAEFVLAMKHGIGLNKILGTIKAYPTMAEANKYAAGEWKKARKPERVLRLIERYHDWMRT</sequence>
<dbReference type="OrthoDB" id="9781772at2"/>
<keyword evidence="8 9" id="KW-0676">Redox-active center</keyword>
<dbReference type="RefSeq" id="WP_145848102.1">
    <property type="nucleotide sequence ID" value="NZ_CP042239.1"/>
</dbReference>
<keyword evidence="3 9" id="KW-0285">Flavoprotein</keyword>
<keyword evidence="7" id="KW-1015">Disulfide bond</keyword>
<keyword evidence="4 9" id="KW-0274">FAD</keyword>
<reference evidence="14 15" key="1">
    <citation type="submission" date="2019-07" db="EMBL/GenBank/DDBJ databases">
        <title>Sphingomonas alkalisoli sp. nov., isolated from rhizosphere soil of Suaedae salsa.</title>
        <authorList>
            <person name="Zhang H."/>
            <person name="Xu L."/>
            <person name="Zhang J.-X."/>
            <person name="Sun J.-Q."/>
        </authorList>
    </citation>
    <scope>NUCLEOTIDE SEQUENCE [LARGE SCALE GENOMIC DNA]</scope>
    <source>
        <strain evidence="14 15">XS-10</strain>
    </source>
</reference>
<dbReference type="InterPro" id="IPR036188">
    <property type="entry name" value="FAD/NAD-bd_sf"/>
</dbReference>
<gene>
    <name evidence="14" type="ORF">FPZ54_13805</name>
</gene>
<dbReference type="GO" id="GO:0003955">
    <property type="term" value="F:NAD(P)H dehydrogenase (quinone) activity"/>
    <property type="evidence" value="ECO:0007669"/>
    <property type="project" value="TreeGrafter"/>
</dbReference>
<keyword evidence="10" id="KW-1133">Transmembrane helix</keyword>
<dbReference type="Pfam" id="PF07992">
    <property type="entry name" value="Pyr_redox_2"/>
    <property type="match status" value="1"/>
</dbReference>
<dbReference type="PRINTS" id="PR00368">
    <property type="entry name" value="FADPNR"/>
</dbReference>
<dbReference type="AlphaFoldDB" id="A0A518RHR2"/>
<dbReference type="InterPro" id="IPR016156">
    <property type="entry name" value="FAD/NAD-linked_Rdtase_dimer_sf"/>
</dbReference>
<evidence type="ECO:0000256" key="4">
    <source>
        <dbReference type="ARBA" id="ARBA00022827"/>
    </source>
</evidence>
<evidence type="ECO:0000256" key="9">
    <source>
        <dbReference type="RuleBase" id="RU003691"/>
    </source>
</evidence>
<dbReference type="GO" id="GO:0050660">
    <property type="term" value="F:flavin adenine dinucleotide binding"/>
    <property type="evidence" value="ECO:0007669"/>
    <property type="project" value="TreeGrafter"/>
</dbReference>
<dbReference type="Gene3D" id="3.30.390.30">
    <property type="match status" value="1"/>
</dbReference>
<evidence type="ECO:0000259" key="11">
    <source>
        <dbReference type="Pfam" id="PF02852"/>
    </source>
</evidence>
<evidence type="ECO:0000313" key="14">
    <source>
        <dbReference type="EMBL" id="QDX26971.1"/>
    </source>
</evidence>
<dbReference type="EMBL" id="CP042239">
    <property type="protein sequence ID" value="QDX26971.1"/>
    <property type="molecule type" value="Genomic_DNA"/>
</dbReference>
<dbReference type="InterPro" id="IPR023753">
    <property type="entry name" value="FAD/NAD-binding_dom"/>
</dbReference>
<accession>A0A518RHR2</accession>
<evidence type="ECO:0000256" key="2">
    <source>
        <dbReference type="ARBA" id="ARBA00007532"/>
    </source>
</evidence>
<dbReference type="Proteomes" id="UP000318055">
    <property type="component" value="Chromosome"/>
</dbReference>
<evidence type="ECO:0000256" key="5">
    <source>
        <dbReference type="ARBA" id="ARBA00022857"/>
    </source>
</evidence>
<evidence type="ECO:0000256" key="7">
    <source>
        <dbReference type="ARBA" id="ARBA00023157"/>
    </source>
</evidence>
<evidence type="ECO:0000313" key="15">
    <source>
        <dbReference type="Proteomes" id="UP000318055"/>
    </source>
</evidence>
<dbReference type="PRINTS" id="PR00411">
    <property type="entry name" value="PNDRDTASEI"/>
</dbReference>
<feature type="domain" description="FAD/NAD(P)-binding" evidence="12">
    <location>
        <begin position="241"/>
        <end position="553"/>
    </location>
</feature>
<comment type="cofactor">
    <cofactor evidence="1">
        <name>FAD</name>
        <dbReference type="ChEBI" id="CHEBI:57692"/>
    </cofactor>
</comment>
<feature type="transmembrane region" description="Helical" evidence="10">
    <location>
        <begin position="50"/>
        <end position="69"/>
    </location>
</feature>
<dbReference type="FunFam" id="3.30.390.30:FF:000001">
    <property type="entry name" value="Dihydrolipoyl dehydrogenase"/>
    <property type="match status" value="1"/>
</dbReference>
<feature type="transmembrane region" description="Helical" evidence="10">
    <location>
        <begin position="241"/>
        <end position="259"/>
    </location>
</feature>
<dbReference type="PANTHER" id="PTHR43014:SF2">
    <property type="entry name" value="MERCURIC REDUCTASE"/>
    <property type="match status" value="1"/>
</dbReference>
<feature type="transmembrane region" description="Helical" evidence="10">
    <location>
        <begin position="197"/>
        <end position="220"/>
    </location>
</feature>
<dbReference type="Pfam" id="PF09335">
    <property type="entry name" value="VTT_dom"/>
    <property type="match status" value="1"/>
</dbReference>
<feature type="transmembrane region" description="Helical" evidence="10">
    <location>
        <begin position="163"/>
        <end position="185"/>
    </location>
</feature>
<feature type="transmembrane region" description="Helical" evidence="10">
    <location>
        <begin position="136"/>
        <end position="156"/>
    </location>
</feature>
<evidence type="ECO:0000259" key="13">
    <source>
        <dbReference type="Pfam" id="PF09335"/>
    </source>
</evidence>
<keyword evidence="5" id="KW-0521">NADP</keyword>
<dbReference type="SUPFAM" id="SSF51905">
    <property type="entry name" value="FAD/NAD(P)-binding domain"/>
    <property type="match status" value="1"/>
</dbReference>
<dbReference type="PANTHER" id="PTHR43014">
    <property type="entry name" value="MERCURIC REDUCTASE"/>
    <property type="match status" value="1"/>
</dbReference>
<dbReference type="PROSITE" id="PS00076">
    <property type="entry name" value="PYRIDINE_REDOX_1"/>
    <property type="match status" value="1"/>
</dbReference>
<evidence type="ECO:0000256" key="1">
    <source>
        <dbReference type="ARBA" id="ARBA00001974"/>
    </source>
</evidence>
<dbReference type="Gene3D" id="3.50.50.60">
    <property type="entry name" value="FAD/NAD(P)-binding domain"/>
    <property type="match status" value="2"/>
</dbReference>
<dbReference type="KEGG" id="ssua:FPZ54_13805"/>
<evidence type="ECO:0000256" key="3">
    <source>
        <dbReference type="ARBA" id="ARBA00022630"/>
    </source>
</evidence>
<keyword evidence="10" id="KW-0472">Membrane</keyword>
<keyword evidence="15" id="KW-1185">Reference proteome</keyword>
<dbReference type="InterPro" id="IPR012999">
    <property type="entry name" value="Pyr_OxRdtase_I_AS"/>
</dbReference>
<dbReference type="GO" id="GO:0016668">
    <property type="term" value="F:oxidoreductase activity, acting on a sulfur group of donors, NAD(P) as acceptor"/>
    <property type="evidence" value="ECO:0007669"/>
    <property type="project" value="InterPro"/>
</dbReference>
<dbReference type="Pfam" id="PF02852">
    <property type="entry name" value="Pyr_redox_dim"/>
    <property type="match status" value="1"/>
</dbReference>
<evidence type="ECO:0000256" key="8">
    <source>
        <dbReference type="ARBA" id="ARBA00023284"/>
    </source>
</evidence>
<dbReference type="InterPro" id="IPR004099">
    <property type="entry name" value="Pyr_nucl-diS_OxRdtase_dimer"/>
</dbReference>
<evidence type="ECO:0000259" key="12">
    <source>
        <dbReference type="Pfam" id="PF07992"/>
    </source>
</evidence>
<name>A0A518RHR2_9SPHN</name>